<evidence type="ECO:0000313" key="2">
    <source>
        <dbReference type="EMBL" id="KAL2628747.1"/>
    </source>
</evidence>
<dbReference type="EMBL" id="JBHFFA010000004">
    <property type="protein sequence ID" value="KAL2628747.1"/>
    <property type="molecule type" value="Genomic_DNA"/>
</dbReference>
<protein>
    <submittedName>
        <fullName evidence="2">Uncharacterized protein</fullName>
    </submittedName>
</protein>
<keyword evidence="3" id="KW-1185">Reference proteome</keyword>
<evidence type="ECO:0000313" key="3">
    <source>
        <dbReference type="Proteomes" id="UP001605036"/>
    </source>
</evidence>
<comment type="caution">
    <text evidence="2">The sequence shown here is derived from an EMBL/GenBank/DDBJ whole genome shotgun (WGS) entry which is preliminary data.</text>
</comment>
<reference evidence="2 3" key="1">
    <citation type="submission" date="2024-09" db="EMBL/GenBank/DDBJ databases">
        <title>Chromosome-scale assembly of Riccia fluitans.</title>
        <authorList>
            <person name="Paukszto L."/>
            <person name="Sawicki J."/>
            <person name="Karawczyk K."/>
            <person name="Piernik-Szablinska J."/>
            <person name="Szczecinska M."/>
            <person name="Mazdziarz M."/>
        </authorList>
    </citation>
    <scope>NUCLEOTIDE SEQUENCE [LARGE SCALE GENOMIC DNA]</scope>
    <source>
        <strain evidence="2">Rf_01</strain>
        <tissue evidence="2">Aerial parts of the thallus</tissue>
    </source>
</reference>
<name>A0ABD1YGY1_9MARC</name>
<feature type="region of interest" description="Disordered" evidence="1">
    <location>
        <begin position="1"/>
        <end position="53"/>
    </location>
</feature>
<dbReference type="Proteomes" id="UP001605036">
    <property type="component" value="Unassembled WGS sequence"/>
</dbReference>
<proteinExistence type="predicted"/>
<organism evidence="2 3">
    <name type="scientific">Riccia fluitans</name>
    <dbReference type="NCBI Taxonomy" id="41844"/>
    <lineage>
        <taxon>Eukaryota</taxon>
        <taxon>Viridiplantae</taxon>
        <taxon>Streptophyta</taxon>
        <taxon>Embryophyta</taxon>
        <taxon>Marchantiophyta</taxon>
        <taxon>Marchantiopsida</taxon>
        <taxon>Marchantiidae</taxon>
        <taxon>Marchantiales</taxon>
        <taxon>Ricciaceae</taxon>
        <taxon>Riccia</taxon>
    </lineage>
</organism>
<evidence type="ECO:0000256" key="1">
    <source>
        <dbReference type="SAM" id="MobiDB-lite"/>
    </source>
</evidence>
<sequence length="111" mass="12631">MSQNLPRSTLKQPTRSFLAPPSKTSSSGNVDAAELSKEDEDSEIAYESEEEEEKQILFIRPAETTVPEKDLFQIQKKEKKSMPVSAYEETFQKRTINVEAEEGLEETAQYL</sequence>
<gene>
    <name evidence="2" type="ORF">R1flu_013433</name>
</gene>
<feature type="compositionally biased region" description="Polar residues" evidence="1">
    <location>
        <begin position="1"/>
        <end position="15"/>
    </location>
</feature>
<feature type="compositionally biased region" description="Acidic residues" evidence="1">
    <location>
        <begin position="37"/>
        <end position="53"/>
    </location>
</feature>
<dbReference type="AlphaFoldDB" id="A0ABD1YGY1"/>
<accession>A0ABD1YGY1</accession>